<keyword evidence="4" id="KW-1185">Reference proteome</keyword>
<dbReference type="KEGG" id="cel:CELE_F38A5.8"/>
<dbReference type="Bgee" id="WBGene00018165">
    <property type="expression patterns" value="Expressed in larva and 2 other cell types or tissues"/>
</dbReference>
<evidence type="ECO:0000313" key="3">
    <source>
        <dbReference type="EMBL" id="CCD67175.1"/>
    </source>
</evidence>
<protein>
    <submittedName>
        <fullName evidence="3">Transmembrane protein</fullName>
    </submittedName>
</protein>
<name>Q94208_CAEEL</name>
<dbReference type="WormBase" id="F38A5.8">
    <property type="protein sequence ID" value="CE10040"/>
    <property type="gene ID" value="WBGene00018165"/>
</dbReference>
<keyword evidence="2 3" id="KW-0812">Transmembrane</keyword>
<dbReference type="UCSC" id="F38A5.8">
    <property type="organism name" value="c. elegans"/>
</dbReference>
<dbReference type="AGR" id="WB:WBGene00018165"/>
<dbReference type="SMR" id="Q94208"/>
<dbReference type="EMBL" id="BX284604">
    <property type="protein sequence ID" value="CCD67175.1"/>
    <property type="molecule type" value="Genomic_DNA"/>
</dbReference>
<evidence type="ECO:0000256" key="2">
    <source>
        <dbReference type="SAM" id="Phobius"/>
    </source>
</evidence>
<dbReference type="RefSeq" id="NP_501014.1">
    <property type="nucleotide sequence ID" value="NM_068613.1"/>
</dbReference>
<gene>
    <name evidence="3" type="ORF">CELE_F38A5.8</name>
    <name evidence="3 5" type="ORF">F38A5.8</name>
</gene>
<dbReference type="FunCoup" id="Q94208">
    <property type="interactions" value="268"/>
</dbReference>
<dbReference type="GeneID" id="185444"/>
<accession>Q94208</accession>
<dbReference type="PIR" id="T29887">
    <property type="entry name" value="T29887"/>
</dbReference>
<dbReference type="HOGENOM" id="CLU_1940007_0_0_1"/>
<keyword evidence="2" id="KW-1133">Transmembrane helix</keyword>
<dbReference type="Proteomes" id="UP000001940">
    <property type="component" value="Chromosome IV"/>
</dbReference>
<dbReference type="PaxDb" id="6239-F38A5.8"/>
<dbReference type="InParanoid" id="Q94208"/>
<dbReference type="OrthoDB" id="5909100at2759"/>
<evidence type="ECO:0000256" key="1">
    <source>
        <dbReference type="SAM" id="MobiDB-lite"/>
    </source>
</evidence>
<evidence type="ECO:0000313" key="5">
    <source>
        <dbReference type="WormBase" id="F38A5.8"/>
    </source>
</evidence>
<sequence>MADDGYEVIGPVYSVPPLASPMPTMVPPSPLAVTPKVKKDEDSGSSAAETTRAGKHRKRTNASEYEVSNMESTHHDVVSIKHRPNSCDVCHVATLLFLIVMVIAISTPVLLSASKGGLPWIENKLMEESN</sequence>
<feature type="region of interest" description="Disordered" evidence="1">
    <location>
        <begin position="24"/>
        <end position="72"/>
    </location>
</feature>
<dbReference type="OMA" id="MESTHHD"/>
<feature type="transmembrane region" description="Helical" evidence="2">
    <location>
        <begin position="89"/>
        <end position="111"/>
    </location>
</feature>
<evidence type="ECO:0000313" key="4">
    <source>
        <dbReference type="Proteomes" id="UP000001940"/>
    </source>
</evidence>
<dbReference type="CTD" id="185444"/>
<proteinExistence type="predicted"/>
<dbReference type="eggNOG" id="KOG3587">
    <property type="taxonomic scope" value="Eukaryota"/>
</dbReference>
<reference evidence="3 4" key="1">
    <citation type="journal article" date="1998" name="Science">
        <title>Genome sequence of the nematode C. elegans: a platform for investigating biology.</title>
        <authorList>
            <consortium name="The C. elegans sequencing consortium"/>
            <person name="Sulson J.E."/>
            <person name="Waterston R."/>
        </authorList>
    </citation>
    <scope>NUCLEOTIDE SEQUENCE [LARGE SCALE GENOMIC DNA]</scope>
    <source>
        <strain evidence="3 4">Bristol N2</strain>
    </source>
</reference>
<keyword evidence="2" id="KW-0472">Membrane</keyword>
<organism evidence="3 4">
    <name type="scientific">Caenorhabditis elegans</name>
    <dbReference type="NCBI Taxonomy" id="6239"/>
    <lineage>
        <taxon>Eukaryota</taxon>
        <taxon>Metazoa</taxon>
        <taxon>Ecdysozoa</taxon>
        <taxon>Nematoda</taxon>
        <taxon>Chromadorea</taxon>
        <taxon>Rhabditida</taxon>
        <taxon>Rhabditina</taxon>
        <taxon>Rhabditomorpha</taxon>
        <taxon>Rhabditoidea</taxon>
        <taxon>Rhabditidae</taxon>
        <taxon>Peloderinae</taxon>
        <taxon>Caenorhabditis</taxon>
    </lineage>
</organism>
<dbReference type="AlphaFoldDB" id="Q94208"/>